<dbReference type="InterPro" id="IPR023375">
    <property type="entry name" value="ADC_dom_sf"/>
</dbReference>
<name>A0A427XW66_9TREE</name>
<protein>
    <recommendedName>
        <fullName evidence="4">Acetoacetate decarboxylase</fullName>
    </recommendedName>
</protein>
<dbReference type="OrthoDB" id="1047367at2759"/>
<evidence type="ECO:0000313" key="3">
    <source>
        <dbReference type="Proteomes" id="UP000279236"/>
    </source>
</evidence>
<dbReference type="SUPFAM" id="SSF160104">
    <property type="entry name" value="Acetoacetate decarboxylase-like"/>
    <property type="match status" value="1"/>
</dbReference>
<dbReference type="GO" id="GO:0016829">
    <property type="term" value="F:lyase activity"/>
    <property type="evidence" value="ECO:0007669"/>
    <property type="project" value="InterPro"/>
</dbReference>
<dbReference type="Proteomes" id="UP000279236">
    <property type="component" value="Unassembled WGS sequence"/>
</dbReference>
<dbReference type="RefSeq" id="XP_028477098.1">
    <property type="nucleotide sequence ID" value="XM_028622206.1"/>
</dbReference>
<dbReference type="Pfam" id="PF06314">
    <property type="entry name" value="ADC"/>
    <property type="match status" value="1"/>
</dbReference>
<keyword evidence="3" id="KW-1185">Reference proteome</keyword>
<evidence type="ECO:0008006" key="4">
    <source>
        <dbReference type="Google" id="ProtNLM"/>
    </source>
</evidence>
<reference evidence="2 3" key="1">
    <citation type="submission" date="2018-11" db="EMBL/GenBank/DDBJ databases">
        <title>Genome sequence of Apiotrichum porosum DSM 27194.</title>
        <authorList>
            <person name="Aliyu H."/>
            <person name="Gorte O."/>
            <person name="Ochsenreither K."/>
        </authorList>
    </citation>
    <scope>NUCLEOTIDE SEQUENCE [LARGE SCALE GENOMIC DNA]</scope>
    <source>
        <strain evidence="2 3">DSM 27194</strain>
    </source>
</reference>
<gene>
    <name evidence="2" type="ORF">EHS24_006805</name>
</gene>
<dbReference type="InterPro" id="IPR010451">
    <property type="entry name" value="Acetoacetate_decarboxylase"/>
</dbReference>
<dbReference type="GeneID" id="39591348"/>
<evidence type="ECO:0000256" key="1">
    <source>
        <dbReference type="SAM" id="MobiDB-lite"/>
    </source>
</evidence>
<proteinExistence type="predicted"/>
<accession>A0A427XW66</accession>
<dbReference type="EMBL" id="RSCE01000004">
    <property type="protein sequence ID" value="RSH83146.1"/>
    <property type="molecule type" value="Genomic_DNA"/>
</dbReference>
<evidence type="ECO:0000313" key="2">
    <source>
        <dbReference type="EMBL" id="RSH83146.1"/>
    </source>
</evidence>
<feature type="region of interest" description="Disordered" evidence="1">
    <location>
        <begin position="1"/>
        <end position="29"/>
    </location>
</feature>
<dbReference type="AlphaFoldDB" id="A0A427XW66"/>
<dbReference type="Gene3D" id="2.40.400.10">
    <property type="entry name" value="Acetoacetate decarboxylase-like"/>
    <property type="match status" value="1"/>
</dbReference>
<dbReference type="STRING" id="105984.A0A427XW66"/>
<sequence length="290" mass="32479">MFESTGQFHRIPVGFGPAPSPRQNKEGKKFDWSNAEAHLTGVVYDVGREELNALLPEGYEVDPECEQPTVLFEVMNLRNLPWLAGRGYNTWGVYAGNVKCTRVSPPVIASYQLVLFESFTDPIVTGREELGFCKMYADLPDPKIENGNFVHTASWFGTEFMRLEVPNLTFRPVEESPSFKPRPYTVPGVNGIIHHRYVPAVGEPGKHDASYATFMPGRGTNLPKIKKFATTTSPLEDIQFSITSHPWEKLPTLWNIVDGLASLKLGKPREFLYQIDDGAGDCGSNKRIEK</sequence>
<organism evidence="2 3">
    <name type="scientific">Apiotrichum porosum</name>
    <dbReference type="NCBI Taxonomy" id="105984"/>
    <lineage>
        <taxon>Eukaryota</taxon>
        <taxon>Fungi</taxon>
        <taxon>Dikarya</taxon>
        <taxon>Basidiomycota</taxon>
        <taxon>Agaricomycotina</taxon>
        <taxon>Tremellomycetes</taxon>
        <taxon>Trichosporonales</taxon>
        <taxon>Trichosporonaceae</taxon>
        <taxon>Apiotrichum</taxon>
    </lineage>
</organism>
<comment type="caution">
    <text evidence="2">The sequence shown here is derived from an EMBL/GenBank/DDBJ whole genome shotgun (WGS) entry which is preliminary data.</text>
</comment>